<evidence type="ECO:0000313" key="2">
    <source>
        <dbReference type="Proteomes" id="UP000261420"/>
    </source>
</evidence>
<dbReference type="AlphaFoldDB" id="A0A3B4V0G5"/>
<sequence length="21" mass="2218">TDGGGYKMIFGSGTRLTIESQ</sequence>
<reference evidence="1" key="2">
    <citation type="submission" date="2025-09" db="UniProtKB">
        <authorList>
            <consortium name="Ensembl"/>
        </authorList>
    </citation>
    <scope>IDENTIFICATION</scope>
</reference>
<protein>
    <submittedName>
        <fullName evidence="1">Uncharacterized protein</fullName>
    </submittedName>
</protein>
<accession>A0A3B4V0G5</accession>
<organism evidence="1 2">
    <name type="scientific">Seriola dumerili</name>
    <name type="common">Greater amberjack</name>
    <name type="synonym">Caranx dumerili</name>
    <dbReference type="NCBI Taxonomy" id="41447"/>
    <lineage>
        <taxon>Eukaryota</taxon>
        <taxon>Metazoa</taxon>
        <taxon>Chordata</taxon>
        <taxon>Craniata</taxon>
        <taxon>Vertebrata</taxon>
        <taxon>Euteleostomi</taxon>
        <taxon>Actinopterygii</taxon>
        <taxon>Neopterygii</taxon>
        <taxon>Teleostei</taxon>
        <taxon>Neoteleostei</taxon>
        <taxon>Acanthomorphata</taxon>
        <taxon>Carangaria</taxon>
        <taxon>Carangiformes</taxon>
        <taxon>Carangidae</taxon>
        <taxon>Seriola</taxon>
    </lineage>
</organism>
<evidence type="ECO:0000313" key="1">
    <source>
        <dbReference type="Ensembl" id="ENSSDUP00000024263.1"/>
    </source>
</evidence>
<name>A0A3B4V0G5_SERDU</name>
<keyword evidence="2" id="KW-1185">Reference proteome</keyword>
<reference evidence="1" key="1">
    <citation type="submission" date="2025-08" db="UniProtKB">
        <authorList>
            <consortium name="Ensembl"/>
        </authorList>
    </citation>
    <scope>IDENTIFICATION</scope>
</reference>
<proteinExistence type="predicted"/>
<dbReference type="Ensembl" id="ENSSDUT00000024718.1">
    <property type="protein sequence ID" value="ENSSDUP00000024263.1"/>
    <property type="gene ID" value="ENSSDUG00000017637.1"/>
</dbReference>
<dbReference type="Proteomes" id="UP000261420">
    <property type="component" value="Unplaced"/>
</dbReference>